<dbReference type="Proteomes" id="UP000309676">
    <property type="component" value="Unassembled WGS sequence"/>
</dbReference>
<name>A0A5R9GB89_9BACL</name>
<evidence type="ECO:0000256" key="4">
    <source>
        <dbReference type="ARBA" id="ARBA00023015"/>
    </source>
</evidence>
<evidence type="ECO:0000256" key="6">
    <source>
        <dbReference type="HAMAP-Rule" id="MF_00073"/>
    </source>
</evidence>
<dbReference type="InterPro" id="IPR035926">
    <property type="entry name" value="NusB-like_sf"/>
</dbReference>
<dbReference type="OrthoDB" id="9811381at2"/>
<keyword evidence="4 6" id="KW-0805">Transcription regulation</keyword>
<comment type="similarity">
    <text evidence="1 6">Belongs to the NusB family.</text>
</comment>
<evidence type="ECO:0000313" key="9">
    <source>
        <dbReference type="Proteomes" id="UP000309676"/>
    </source>
</evidence>
<dbReference type="PANTHER" id="PTHR11078">
    <property type="entry name" value="N UTILIZATION SUBSTANCE PROTEIN B-RELATED"/>
    <property type="match status" value="1"/>
</dbReference>
<organism evidence="8 9">
    <name type="scientific">Paenibacillus antri</name>
    <dbReference type="NCBI Taxonomy" id="2582848"/>
    <lineage>
        <taxon>Bacteria</taxon>
        <taxon>Bacillati</taxon>
        <taxon>Bacillota</taxon>
        <taxon>Bacilli</taxon>
        <taxon>Bacillales</taxon>
        <taxon>Paenibacillaceae</taxon>
        <taxon>Paenibacillus</taxon>
    </lineage>
</organism>
<accession>A0A5R9GB89</accession>
<evidence type="ECO:0000256" key="3">
    <source>
        <dbReference type="ARBA" id="ARBA00022884"/>
    </source>
</evidence>
<dbReference type="EMBL" id="VCIW01000003">
    <property type="protein sequence ID" value="TLS53001.1"/>
    <property type="molecule type" value="Genomic_DNA"/>
</dbReference>
<dbReference type="InterPro" id="IPR011605">
    <property type="entry name" value="NusB_fam"/>
</dbReference>
<dbReference type="GO" id="GO:0031564">
    <property type="term" value="P:transcription antitermination"/>
    <property type="evidence" value="ECO:0007669"/>
    <property type="project" value="UniProtKB-KW"/>
</dbReference>
<evidence type="ECO:0000313" key="8">
    <source>
        <dbReference type="EMBL" id="TLS53001.1"/>
    </source>
</evidence>
<dbReference type="GO" id="GO:0003723">
    <property type="term" value="F:RNA binding"/>
    <property type="evidence" value="ECO:0007669"/>
    <property type="project" value="UniProtKB-UniRule"/>
</dbReference>
<evidence type="ECO:0000256" key="1">
    <source>
        <dbReference type="ARBA" id="ARBA00005952"/>
    </source>
</evidence>
<keyword evidence="3 6" id="KW-0694">RNA-binding</keyword>
<dbReference type="Gene3D" id="1.10.940.10">
    <property type="entry name" value="NusB-like"/>
    <property type="match status" value="1"/>
</dbReference>
<dbReference type="PANTHER" id="PTHR11078:SF3">
    <property type="entry name" value="ANTITERMINATION NUSB DOMAIN-CONTAINING PROTEIN"/>
    <property type="match status" value="1"/>
</dbReference>
<dbReference type="InterPro" id="IPR006027">
    <property type="entry name" value="NusB_RsmB_TIM44"/>
</dbReference>
<comment type="caution">
    <text evidence="8">The sequence shown here is derived from an EMBL/GenBank/DDBJ whole genome shotgun (WGS) entry which is preliminary data.</text>
</comment>
<dbReference type="SUPFAM" id="SSF48013">
    <property type="entry name" value="NusB-like"/>
    <property type="match status" value="1"/>
</dbReference>
<evidence type="ECO:0000259" key="7">
    <source>
        <dbReference type="Pfam" id="PF01029"/>
    </source>
</evidence>
<keyword evidence="9" id="KW-1185">Reference proteome</keyword>
<proteinExistence type="inferred from homology"/>
<dbReference type="NCBIfam" id="TIGR01951">
    <property type="entry name" value="nusB"/>
    <property type="match status" value="1"/>
</dbReference>
<dbReference type="AlphaFoldDB" id="A0A5R9GB89"/>
<reference evidence="8 9" key="1">
    <citation type="submission" date="2019-05" db="EMBL/GenBank/DDBJ databases">
        <authorList>
            <person name="Narsing Rao M.P."/>
            <person name="Li W.J."/>
        </authorList>
    </citation>
    <scope>NUCLEOTIDE SEQUENCE [LARGE SCALE GENOMIC DNA]</scope>
    <source>
        <strain evidence="8 9">SYSU_K30003</strain>
    </source>
</reference>
<comment type="function">
    <text evidence="6">Involved in transcription antitermination. Required for transcription of ribosomal RNA (rRNA) genes. Binds specifically to the boxA antiterminator sequence of the ribosomal RNA (rrn) operons.</text>
</comment>
<feature type="domain" description="NusB/RsmB/TIM44" evidence="7">
    <location>
        <begin position="5"/>
        <end position="140"/>
    </location>
</feature>
<gene>
    <name evidence="6 8" type="primary">nusB</name>
    <name evidence="8" type="ORF">FE782_06420</name>
</gene>
<protein>
    <recommendedName>
        <fullName evidence="6">Transcription antitermination protein NusB</fullName>
    </recommendedName>
    <alternativeName>
        <fullName evidence="6">Antitermination factor NusB</fullName>
    </alternativeName>
</protein>
<evidence type="ECO:0000256" key="2">
    <source>
        <dbReference type="ARBA" id="ARBA00022814"/>
    </source>
</evidence>
<dbReference type="RefSeq" id="WP_138193242.1">
    <property type="nucleotide sequence ID" value="NZ_VCIW01000003.1"/>
</dbReference>
<keyword evidence="2 6" id="KW-0889">Transcription antitermination</keyword>
<dbReference type="Pfam" id="PF01029">
    <property type="entry name" value="NusB"/>
    <property type="match status" value="1"/>
</dbReference>
<sequence>MKRRSARVVAVQCLYQMEMNRVPAHEALQAAMEEALNDNESGTDVSDADALLAYVRGLLDKLVPLIPEIDGMLTEFLQGYQVDRLSRVDREVLRLAVFEMIYADDVPPKVAVNEAIEVAKHFGTDESGKFVNGVLGKMVKQVDELKAKANA</sequence>
<dbReference type="GO" id="GO:0006353">
    <property type="term" value="P:DNA-templated transcription termination"/>
    <property type="evidence" value="ECO:0007669"/>
    <property type="project" value="UniProtKB-UniRule"/>
</dbReference>
<keyword evidence="5 6" id="KW-0804">Transcription</keyword>
<evidence type="ECO:0000256" key="5">
    <source>
        <dbReference type="ARBA" id="ARBA00023163"/>
    </source>
</evidence>
<dbReference type="HAMAP" id="MF_00073">
    <property type="entry name" value="NusB"/>
    <property type="match status" value="1"/>
</dbReference>
<dbReference type="GO" id="GO:0005829">
    <property type="term" value="C:cytosol"/>
    <property type="evidence" value="ECO:0007669"/>
    <property type="project" value="TreeGrafter"/>
</dbReference>